<protein>
    <submittedName>
        <fullName evidence="1">Mechanosensitive ion channel protein 10</fullName>
    </submittedName>
</protein>
<gene>
    <name evidence="1" type="ORF">Pyn_03092</name>
</gene>
<reference evidence="1 2" key="1">
    <citation type="submission" date="2018-02" db="EMBL/GenBank/DDBJ databases">
        <title>Draft genome of wild Prunus yedoensis var. nudiflora.</title>
        <authorList>
            <person name="Baek S."/>
            <person name="Kim J.-H."/>
            <person name="Choi K."/>
            <person name="Kim G.-B."/>
            <person name="Cho A."/>
            <person name="Jang H."/>
            <person name="Shin C.-H."/>
            <person name="Yu H.-J."/>
            <person name="Mun J.-H."/>
        </authorList>
    </citation>
    <scope>NUCLEOTIDE SEQUENCE [LARGE SCALE GENOMIC DNA]</scope>
    <source>
        <strain evidence="2">cv. Jeju island</strain>
        <tissue evidence="1">Leaf</tissue>
    </source>
</reference>
<dbReference type="EMBL" id="PJQY01000663">
    <property type="protein sequence ID" value="PQQ08897.1"/>
    <property type="molecule type" value="Genomic_DNA"/>
</dbReference>
<accession>A0A314YRE7</accession>
<sequence>MDGGKGMEEKKGRNEVVLQISVTEEQTGFNRDSNLELTELQSHSVSGSASPEISGQILTPVSLRKSQPNPLLAELRFRGLRSKTQVEIC</sequence>
<comment type="caution">
    <text evidence="1">The sequence shown here is derived from an EMBL/GenBank/DDBJ whole genome shotgun (WGS) entry which is preliminary data.</text>
</comment>
<name>A0A314YRE7_PRUYE</name>
<evidence type="ECO:0000313" key="2">
    <source>
        <dbReference type="Proteomes" id="UP000250321"/>
    </source>
</evidence>
<proteinExistence type="predicted"/>
<evidence type="ECO:0000313" key="1">
    <source>
        <dbReference type="EMBL" id="PQQ08897.1"/>
    </source>
</evidence>
<organism evidence="1 2">
    <name type="scientific">Prunus yedoensis var. nudiflora</name>
    <dbReference type="NCBI Taxonomy" id="2094558"/>
    <lineage>
        <taxon>Eukaryota</taxon>
        <taxon>Viridiplantae</taxon>
        <taxon>Streptophyta</taxon>
        <taxon>Embryophyta</taxon>
        <taxon>Tracheophyta</taxon>
        <taxon>Spermatophyta</taxon>
        <taxon>Magnoliopsida</taxon>
        <taxon>eudicotyledons</taxon>
        <taxon>Gunneridae</taxon>
        <taxon>Pentapetalae</taxon>
        <taxon>rosids</taxon>
        <taxon>fabids</taxon>
        <taxon>Rosales</taxon>
        <taxon>Rosaceae</taxon>
        <taxon>Amygdaloideae</taxon>
        <taxon>Amygdaleae</taxon>
        <taxon>Prunus</taxon>
    </lineage>
</organism>
<dbReference type="Proteomes" id="UP000250321">
    <property type="component" value="Unassembled WGS sequence"/>
</dbReference>
<dbReference type="AlphaFoldDB" id="A0A314YRE7"/>
<keyword evidence="2" id="KW-1185">Reference proteome</keyword>